<feature type="binding site" evidence="9">
    <location>
        <position position="126"/>
    </location>
    <ligand>
        <name>L-histidine</name>
        <dbReference type="ChEBI" id="CHEBI:57595"/>
    </ligand>
</feature>
<dbReference type="PANTHER" id="PTHR43707:SF1">
    <property type="entry name" value="HISTIDINE--TRNA LIGASE, MITOCHONDRIAL-RELATED"/>
    <property type="match status" value="1"/>
</dbReference>
<dbReference type="UniPathway" id="UPA00031">
    <property type="reaction ID" value="UER00006"/>
</dbReference>
<dbReference type="GO" id="GO:0006427">
    <property type="term" value="P:histidyl-tRNA aminoacylation"/>
    <property type="evidence" value="ECO:0007669"/>
    <property type="project" value="TreeGrafter"/>
</dbReference>
<comment type="pathway">
    <text evidence="2 8">Amino-acid biosynthesis; L-histidine biosynthesis; L-histidine from 5-phospho-alpha-D-ribose 1-diphosphate: step 1/9.</text>
</comment>
<dbReference type="GO" id="GO:0016757">
    <property type="term" value="F:glycosyltransferase activity"/>
    <property type="evidence" value="ECO:0007669"/>
    <property type="project" value="UniProtKB-KW"/>
</dbReference>
<evidence type="ECO:0000256" key="5">
    <source>
        <dbReference type="ARBA" id="ARBA00020397"/>
    </source>
</evidence>
<evidence type="ECO:0000313" key="11">
    <source>
        <dbReference type="EMBL" id="EAT12286.1"/>
    </source>
</evidence>
<evidence type="ECO:0000256" key="2">
    <source>
        <dbReference type="ARBA" id="ARBA00004667"/>
    </source>
</evidence>
<organism evidence="11 12">
    <name type="scientific">Bermanella marisrubri</name>
    <dbReference type="NCBI Taxonomy" id="207949"/>
    <lineage>
        <taxon>Bacteria</taxon>
        <taxon>Pseudomonadati</taxon>
        <taxon>Pseudomonadota</taxon>
        <taxon>Gammaproteobacteria</taxon>
        <taxon>Oceanospirillales</taxon>
        <taxon>Oceanospirillaceae</taxon>
        <taxon>Bermanella</taxon>
    </lineage>
</organism>
<dbReference type="HAMAP" id="MF_00125">
    <property type="entry name" value="HisZ"/>
    <property type="match status" value="1"/>
</dbReference>
<evidence type="ECO:0000259" key="10">
    <source>
        <dbReference type="Pfam" id="PF13393"/>
    </source>
</evidence>
<evidence type="ECO:0000313" key="12">
    <source>
        <dbReference type="Proteomes" id="UP000004263"/>
    </source>
</evidence>
<gene>
    <name evidence="8" type="primary">hisZ</name>
    <name evidence="11" type="ORF">RED65_15643</name>
</gene>
<dbReference type="SUPFAM" id="SSF55681">
    <property type="entry name" value="Class II aaRS and biotin synthetases"/>
    <property type="match status" value="1"/>
</dbReference>
<dbReference type="HOGENOM" id="CLU_025113_0_1_6"/>
<dbReference type="NCBIfam" id="TIGR00443">
    <property type="entry name" value="hisZ_biosyn_reg"/>
    <property type="match status" value="1"/>
</dbReference>
<sequence>MNQADRWLLPDGIEELLPPEANKLETTRRTLLDTFHRWGYELVVPPQLEFLESLLTGVGKDLNLQTFKVTDQLTGRMMGLSADITPQVARIDAHSWPKEGINRLCYCGQVLHTRAESLISSRAPMQIGAELFGEAGSQADIETLSLLIESLQSVGIKNIHIDLGHVGIYQALVAKADFDDALNAQLFEHLNTKSVTEYRTMIDERVQDGALKQAFLDLLELNGGLDVLERAQSLNAVADVQASLDNLKEICEAIQARYSNVSLFLDLAELRGFDYHTGIVFAAYTPGFGQALALGGRYDDTGAVFGRARSATGFSGDLKQWNRLIEQQIETTEETIFAPLGASWTVVTELRASGKTVICGLSDADTPAANGCTSQLVEKDGQWIIETV</sequence>
<dbReference type="GO" id="GO:0004821">
    <property type="term" value="F:histidine-tRNA ligase activity"/>
    <property type="evidence" value="ECO:0007669"/>
    <property type="project" value="TreeGrafter"/>
</dbReference>
<feature type="binding site" evidence="9">
    <location>
        <begin position="83"/>
        <end position="85"/>
    </location>
    <ligand>
        <name>L-histidine</name>
        <dbReference type="ChEBI" id="CHEBI:57595"/>
    </ligand>
</feature>
<feature type="binding site" evidence="9">
    <location>
        <position position="271"/>
    </location>
    <ligand>
        <name>L-histidine</name>
        <dbReference type="ChEBI" id="CHEBI:57595"/>
    </ligand>
</feature>
<proteinExistence type="inferred from homology"/>
<keyword evidence="8" id="KW-0368">Histidine biosynthesis</keyword>
<keyword evidence="11" id="KW-0808">Transferase</keyword>
<keyword evidence="11" id="KW-0328">Glycosyltransferase</keyword>
<dbReference type="RefSeq" id="WP_007018337.1">
    <property type="nucleotide sequence ID" value="NZ_CH724116.1"/>
</dbReference>
<evidence type="ECO:0000256" key="3">
    <source>
        <dbReference type="ARBA" id="ARBA00005539"/>
    </source>
</evidence>
<feature type="domain" description="Class II Histidinyl-tRNA synthetase (HisRS)-like catalytic core" evidence="10">
    <location>
        <begin position="12"/>
        <end position="320"/>
    </location>
</feature>
<reference evidence="11 12" key="1">
    <citation type="submission" date="2006-03" db="EMBL/GenBank/DDBJ databases">
        <authorList>
            <person name="Pinhassi J."/>
            <person name="Pedros-Alio C."/>
            <person name="Ferriera S."/>
            <person name="Johnson J."/>
            <person name="Kravitz S."/>
            <person name="Halpern A."/>
            <person name="Remington K."/>
            <person name="Beeson K."/>
            <person name="Tran B."/>
            <person name="Rogers Y.-H."/>
            <person name="Friedman R."/>
            <person name="Venter J.C."/>
        </authorList>
    </citation>
    <scope>NUCLEOTIDE SEQUENCE [LARGE SCALE GENOMIC DNA]</scope>
    <source>
        <strain evidence="11 12">RED65</strain>
    </source>
</reference>
<comment type="subunit">
    <text evidence="4 8">Heteromultimer composed of HisG and HisZ subunits.</text>
</comment>
<dbReference type="CDD" id="cd00773">
    <property type="entry name" value="HisRS-like_core"/>
    <property type="match status" value="1"/>
</dbReference>
<dbReference type="Pfam" id="PF13393">
    <property type="entry name" value="tRNA-synt_His"/>
    <property type="match status" value="1"/>
</dbReference>
<dbReference type="EMBL" id="AAQH01000008">
    <property type="protein sequence ID" value="EAT12286.1"/>
    <property type="molecule type" value="Genomic_DNA"/>
</dbReference>
<keyword evidence="6 8" id="KW-0963">Cytoplasm</keyword>
<feature type="binding site" evidence="9">
    <location>
        <position position="130"/>
    </location>
    <ligand>
        <name>L-histidine</name>
        <dbReference type="ChEBI" id="CHEBI:57595"/>
    </ligand>
</feature>
<dbReference type="InterPro" id="IPR004517">
    <property type="entry name" value="HisZ"/>
</dbReference>
<evidence type="ECO:0000256" key="4">
    <source>
        <dbReference type="ARBA" id="ARBA00011496"/>
    </source>
</evidence>
<dbReference type="InterPro" id="IPR045864">
    <property type="entry name" value="aa-tRNA-synth_II/BPL/LPL"/>
</dbReference>
<keyword evidence="8" id="KW-0028">Amino-acid biosynthesis</keyword>
<dbReference type="GO" id="GO:0005737">
    <property type="term" value="C:cytoplasm"/>
    <property type="evidence" value="ECO:0007669"/>
    <property type="project" value="UniProtKB-SubCell"/>
</dbReference>
<dbReference type="OrthoDB" id="9769617at2"/>
<dbReference type="STRING" id="207949.RED65_15643"/>
<evidence type="ECO:0000256" key="9">
    <source>
        <dbReference type="PIRSR" id="PIRSR001549-1"/>
    </source>
</evidence>
<dbReference type="GO" id="GO:0000105">
    <property type="term" value="P:L-histidine biosynthetic process"/>
    <property type="evidence" value="ECO:0007669"/>
    <property type="project" value="UniProtKB-UniRule"/>
</dbReference>
<evidence type="ECO:0000256" key="1">
    <source>
        <dbReference type="ARBA" id="ARBA00004496"/>
    </source>
</evidence>
<accession>Q1N278</accession>
<protein>
    <recommendedName>
        <fullName evidence="5 8">ATP phosphoribosyltransferase regulatory subunit</fullName>
    </recommendedName>
</protein>
<keyword evidence="12" id="KW-1185">Reference proteome</keyword>
<dbReference type="PIRSF" id="PIRSF001549">
    <property type="entry name" value="His-tRNA_synth"/>
    <property type="match status" value="1"/>
</dbReference>
<dbReference type="NCBIfam" id="NF008935">
    <property type="entry name" value="PRK12292.1-1"/>
    <property type="match status" value="1"/>
</dbReference>
<dbReference type="NCBIfam" id="NF009086">
    <property type="entry name" value="PRK12421.1"/>
    <property type="match status" value="1"/>
</dbReference>
<comment type="subcellular location">
    <subcellularLocation>
        <location evidence="1 8">Cytoplasm</location>
    </subcellularLocation>
</comment>
<evidence type="ECO:0000256" key="8">
    <source>
        <dbReference type="HAMAP-Rule" id="MF_00125"/>
    </source>
</evidence>
<dbReference type="PANTHER" id="PTHR43707">
    <property type="entry name" value="HISTIDYL-TRNA SYNTHETASE"/>
    <property type="match status" value="1"/>
</dbReference>
<evidence type="ECO:0000256" key="6">
    <source>
        <dbReference type="ARBA" id="ARBA00022490"/>
    </source>
</evidence>
<dbReference type="InterPro" id="IPR041715">
    <property type="entry name" value="HisRS-like_core"/>
</dbReference>
<comment type="similarity">
    <text evidence="3 8">Belongs to the class-II aminoacyl-tRNA synthetase family. HisZ subfamily.</text>
</comment>
<name>Q1N278_9GAMM</name>
<dbReference type="AlphaFoldDB" id="Q1N278"/>
<dbReference type="Gene3D" id="3.30.930.10">
    <property type="entry name" value="Bira Bifunctional Protein, Domain 2"/>
    <property type="match status" value="1"/>
</dbReference>
<comment type="caution">
    <text evidence="11">The sequence shown here is derived from an EMBL/GenBank/DDBJ whole genome shotgun (WGS) entry which is preliminary data.</text>
</comment>
<dbReference type="InterPro" id="IPR004516">
    <property type="entry name" value="HisRS/HisZ"/>
</dbReference>
<comment type="miscellaneous">
    <text evidence="8">This function is generally fulfilled by the C-terminal part of HisG, which is missing in some bacteria such as this one.</text>
</comment>
<comment type="function">
    <text evidence="7 8">Required for the first step of histidine biosynthesis. May allow the feedback regulation of ATP phosphoribosyltransferase activity by histidine.</text>
</comment>
<dbReference type="Proteomes" id="UP000004263">
    <property type="component" value="Unassembled WGS sequence"/>
</dbReference>
<evidence type="ECO:0000256" key="7">
    <source>
        <dbReference type="ARBA" id="ARBA00025246"/>
    </source>
</evidence>